<accession>A0A8H5BCI4</accession>
<gene>
    <name evidence="1" type="ORF">D9758_018086</name>
</gene>
<dbReference type="AlphaFoldDB" id="A0A8H5BCI4"/>
<proteinExistence type="predicted"/>
<dbReference type="EMBL" id="JAACJM010000413">
    <property type="protein sequence ID" value="KAF5320371.1"/>
    <property type="molecule type" value="Genomic_DNA"/>
</dbReference>
<evidence type="ECO:0000313" key="2">
    <source>
        <dbReference type="Proteomes" id="UP000559256"/>
    </source>
</evidence>
<dbReference type="Proteomes" id="UP000559256">
    <property type="component" value="Unassembled WGS sequence"/>
</dbReference>
<name>A0A8H5BCI4_9AGAR</name>
<protein>
    <submittedName>
        <fullName evidence="1">Uncharacterized protein</fullName>
    </submittedName>
</protein>
<reference evidence="1 2" key="1">
    <citation type="journal article" date="2020" name="ISME J.">
        <title>Uncovering the hidden diversity of litter-decomposition mechanisms in mushroom-forming fungi.</title>
        <authorList>
            <person name="Floudas D."/>
            <person name="Bentzer J."/>
            <person name="Ahren D."/>
            <person name="Johansson T."/>
            <person name="Persson P."/>
            <person name="Tunlid A."/>
        </authorList>
    </citation>
    <scope>NUCLEOTIDE SEQUENCE [LARGE SCALE GENOMIC DNA]</scope>
    <source>
        <strain evidence="1 2">CBS 291.85</strain>
    </source>
</reference>
<sequence>MVKGFATINRSCHPSNGFLTYALELTWEEQGVESAILKLGGQPRRYLYVLDVFPSFNGKAPRAEMKEGFLEELWTQLGRPDAWKEVKLLSRRWPDEPGMPGIVSSKYENGTRILTVSAEPDWLYGKMSKTIERMKAARESRRS</sequence>
<evidence type="ECO:0000313" key="1">
    <source>
        <dbReference type="EMBL" id="KAF5320371.1"/>
    </source>
</evidence>
<organism evidence="1 2">
    <name type="scientific">Tetrapyrgos nigripes</name>
    <dbReference type="NCBI Taxonomy" id="182062"/>
    <lineage>
        <taxon>Eukaryota</taxon>
        <taxon>Fungi</taxon>
        <taxon>Dikarya</taxon>
        <taxon>Basidiomycota</taxon>
        <taxon>Agaricomycotina</taxon>
        <taxon>Agaricomycetes</taxon>
        <taxon>Agaricomycetidae</taxon>
        <taxon>Agaricales</taxon>
        <taxon>Marasmiineae</taxon>
        <taxon>Marasmiaceae</taxon>
        <taxon>Tetrapyrgos</taxon>
    </lineage>
</organism>
<comment type="caution">
    <text evidence="1">The sequence shown here is derived from an EMBL/GenBank/DDBJ whole genome shotgun (WGS) entry which is preliminary data.</text>
</comment>
<keyword evidence="2" id="KW-1185">Reference proteome</keyword>